<protein>
    <recommendedName>
        <fullName evidence="4">Ty3-gypsy retrotransposon protein</fullName>
    </recommendedName>
</protein>
<dbReference type="AlphaFoldDB" id="A0AAW2BP18"/>
<evidence type="ECO:0000256" key="1">
    <source>
        <dbReference type="SAM" id="MobiDB-lite"/>
    </source>
</evidence>
<keyword evidence="3" id="KW-1185">Reference proteome</keyword>
<feature type="compositionally biased region" description="Basic and acidic residues" evidence="1">
    <location>
        <begin position="180"/>
        <end position="197"/>
    </location>
</feature>
<feature type="region of interest" description="Disordered" evidence="1">
    <location>
        <begin position="171"/>
        <end position="201"/>
    </location>
</feature>
<proteinExistence type="predicted"/>
<organism evidence="2 3">
    <name type="scientific">Lithocarpus litseifolius</name>
    <dbReference type="NCBI Taxonomy" id="425828"/>
    <lineage>
        <taxon>Eukaryota</taxon>
        <taxon>Viridiplantae</taxon>
        <taxon>Streptophyta</taxon>
        <taxon>Embryophyta</taxon>
        <taxon>Tracheophyta</taxon>
        <taxon>Spermatophyta</taxon>
        <taxon>Magnoliopsida</taxon>
        <taxon>eudicotyledons</taxon>
        <taxon>Gunneridae</taxon>
        <taxon>Pentapetalae</taxon>
        <taxon>rosids</taxon>
        <taxon>fabids</taxon>
        <taxon>Fagales</taxon>
        <taxon>Fagaceae</taxon>
        <taxon>Lithocarpus</taxon>
    </lineage>
</organism>
<reference evidence="2 3" key="1">
    <citation type="submission" date="2024-01" db="EMBL/GenBank/DDBJ databases">
        <title>A telomere-to-telomere, gap-free genome of sweet tea (Lithocarpus litseifolius).</title>
        <authorList>
            <person name="Zhou J."/>
        </authorList>
    </citation>
    <scope>NUCLEOTIDE SEQUENCE [LARGE SCALE GENOMIC DNA]</scope>
    <source>
        <strain evidence="2">Zhou-2022a</strain>
        <tissue evidence="2">Leaf</tissue>
    </source>
</reference>
<accession>A0AAW2BP18</accession>
<evidence type="ECO:0008006" key="4">
    <source>
        <dbReference type="Google" id="ProtNLM"/>
    </source>
</evidence>
<sequence>MASSKNIQASTIATSTKLGTATTNNCIGVINCSQPKANNQVQSQSTKESKVQAIISLDPLTRNKVINKDISTLEHLKYGDKSPSSFRRSWSHDFSPIKGNLKDEISRTHFKSFPSPSSWEVVSVMMTNTSTMEEKMAEMEQSVVLLTKALEDKDLQIATLMNKLEVQDLGESSHGHKFTSAKDDEGREIENTPRREQSTSVASLSVQQLQDMITNSIRAQYGGMIIDHVSRVGVASPRFYGHVCAMLNSCWHVDIFRVLLTFPCIFNVLLASLKSSCLSYVAPKNLCNFNMNASANVEC</sequence>
<name>A0AAW2BP18_9ROSI</name>
<comment type="caution">
    <text evidence="2">The sequence shown here is derived from an EMBL/GenBank/DDBJ whole genome shotgun (WGS) entry which is preliminary data.</text>
</comment>
<gene>
    <name evidence="2" type="ORF">SO802_027983</name>
</gene>
<dbReference type="EMBL" id="JAZDWU010000010">
    <property type="protein sequence ID" value="KAK9987744.1"/>
    <property type="molecule type" value="Genomic_DNA"/>
</dbReference>
<dbReference type="Proteomes" id="UP001459277">
    <property type="component" value="Unassembled WGS sequence"/>
</dbReference>
<dbReference type="PANTHER" id="PTHR33437">
    <property type="entry name" value="OS06G0361200 PROTEIN"/>
    <property type="match status" value="1"/>
</dbReference>
<dbReference type="PANTHER" id="PTHR33437:SF2">
    <property type="entry name" value="OS06G0361200 PROTEIN"/>
    <property type="match status" value="1"/>
</dbReference>
<evidence type="ECO:0000313" key="3">
    <source>
        <dbReference type="Proteomes" id="UP001459277"/>
    </source>
</evidence>
<evidence type="ECO:0000313" key="2">
    <source>
        <dbReference type="EMBL" id="KAK9987744.1"/>
    </source>
</evidence>